<dbReference type="GO" id="GO:0006178">
    <property type="term" value="P:guanine salvage"/>
    <property type="evidence" value="ECO:0007669"/>
    <property type="project" value="TreeGrafter"/>
</dbReference>
<dbReference type="AlphaFoldDB" id="A0A2T2X1E4"/>
<dbReference type="GO" id="GO:0006166">
    <property type="term" value="P:purine ribonucleoside salvage"/>
    <property type="evidence" value="ECO:0007669"/>
    <property type="project" value="UniProtKB-KW"/>
</dbReference>
<dbReference type="InterPro" id="IPR005904">
    <property type="entry name" value="Hxn_phspho_trans"/>
</dbReference>
<dbReference type="GO" id="GO:0032263">
    <property type="term" value="P:GMP salvage"/>
    <property type="evidence" value="ECO:0007669"/>
    <property type="project" value="TreeGrafter"/>
</dbReference>
<evidence type="ECO:0000259" key="17">
    <source>
        <dbReference type="Pfam" id="PF00156"/>
    </source>
</evidence>
<keyword evidence="8 16" id="KW-0328">Glycosyltransferase</keyword>
<evidence type="ECO:0000313" key="19">
    <source>
        <dbReference type="Proteomes" id="UP000242699"/>
    </source>
</evidence>
<gene>
    <name evidence="18" type="primary">hpt</name>
    <name evidence="18" type="ORF">C7B43_09995</name>
</gene>
<keyword evidence="13 16" id="KW-0460">Magnesium</keyword>
<dbReference type="NCBIfam" id="TIGR01203">
    <property type="entry name" value="HGPRTase"/>
    <property type="match status" value="1"/>
</dbReference>
<comment type="subcellular location">
    <subcellularLocation>
        <location evidence="3 16">Cytoplasm</location>
    </subcellularLocation>
</comment>
<evidence type="ECO:0000256" key="2">
    <source>
        <dbReference type="ARBA" id="ARBA00002049"/>
    </source>
</evidence>
<evidence type="ECO:0000256" key="7">
    <source>
        <dbReference type="ARBA" id="ARBA00022490"/>
    </source>
</evidence>
<evidence type="ECO:0000256" key="10">
    <source>
        <dbReference type="ARBA" id="ARBA00022723"/>
    </source>
</evidence>
<evidence type="ECO:0000256" key="11">
    <source>
        <dbReference type="ARBA" id="ARBA00022726"/>
    </source>
</evidence>
<dbReference type="InterPro" id="IPR050408">
    <property type="entry name" value="HGPRT"/>
</dbReference>
<evidence type="ECO:0000256" key="14">
    <source>
        <dbReference type="ARBA" id="ARBA00048811"/>
    </source>
</evidence>
<evidence type="ECO:0000256" key="13">
    <source>
        <dbReference type="ARBA" id="ARBA00022842"/>
    </source>
</evidence>
<evidence type="ECO:0000313" key="18">
    <source>
        <dbReference type="EMBL" id="PSR28305.1"/>
    </source>
</evidence>
<comment type="similarity">
    <text evidence="6 16">Belongs to the purine/pyrimidine phosphoribosyltransferase family.</text>
</comment>
<comment type="cofactor">
    <cofactor evidence="1 16">
        <name>Mg(2+)</name>
        <dbReference type="ChEBI" id="CHEBI:18420"/>
    </cofactor>
</comment>
<dbReference type="EC" id="2.4.2.8" evidence="16"/>
<dbReference type="UniPathway" id="UPA00591">
    <property type="reaction ID" value="UER00648"/>
</dbReference>
<evidence type="ECO:0000256" key="3">
    <source>
        <dbReference type="ARBA" id="ARBA00004496"/>
    </source>
</evidence>
<evidence type="ECO:0000256" key="16">
    <source>
        <dbReference type="RuleBase" id="RU364099"/>
    </source>
</evidence>
<dbReference type="PANTHER" id="PTHR43340:SF1">
    <property type="entry name" value="HYPOXANTHINE PHOSPHORIBOSYLTRANSFERASE"/>
    <property type="match status" value="1"/>
</dbReference>
<evidence type="ECO:0000256" key="12">
    <source>
        <dbReference type="ARBA" id="ARBA00022741"/>
    </source>
</evidence>
<dbReference type="FunFam" id="3.40.50.2020:FF:000006">
    <property type="entry name" value="Hypoxanthine phosphoribosyltransferase"/>
    <property type="match status" value="1"/>
</dbReference>
<keyword evidence="7 16" id="KW-0963">Cytoplasm</keyword>
<dbReference type="GO" id="GO:0005829">
    <property type="term" value="C:cytosol"/>
    <property type="evidence" value="ECO:0007669"/>
    <property type="project" value="TreeGrafter"/>
</dbReference>
<dbReference type="GO" id="GO:0032264">
    <property type="term" value="P:IMP salvage"/>
    <property type="evidence" value="ECO:0007669"/>
    <property type="project" value="UniProtKB-UniPathway"/>
</dbReference>
<protein>
    <recommendedName>
        <fullName evidence="16">Hypoxanthine phosphoribosyltransferase</fullName>
        <ecNumber evidence="16">2.4.2.8</ecNumber>
    </recommendedName>
</protein>
<dbReference type="InterPro" id="IPR000836">
    <property type="entry name" value="PRTase_dom"/>
</dbReference>
<dbReference type="GO" id="GO:0046100">
    <property type="term" value="P:hypoxanthine metabolic process"/>
    <property type="evidence" value="ECO:0007669"/>
    <property type="project" value="TreeGrafter"/>
</dbReference>
<dbReference type="InterPro" id="IPR029057">
    <property type="entry name" value="PRTase-like"/>
</dbReference>
<evidence type="ECO:0000256" key="1">
    <source>
        <dbReference type="ARBA" id="ARBA00001946"/>
    </source>
</evidence>
<dbReference type="SUPFAM" id="SSF53271">
    <property type="entry name" value="PRTase-like"/>
    <property type="match status" value="1"/>
</dbReference>
<comment type="pathway">
    <text evidence="4 16">Purine metabolism; IMP biosynthesis via salvage pathway; IMP from hypoxanthine: step 1/1.</text>
</comment>
<evidence type="ECO:0000256" key="5">
    <source>
        <dbReference type="ARBA" id="ARBA00004676"/>
    </source>
</evidence>
<keyword evidence="12 16" id="KW-0547">Nucleotide-binding</keyword>
<evidence type="ECO:0000256" key="15">
    <source>
        <dbReference type="ARBA" id="ARBA00049402"/>
    </source>
</evidence>
<name>A0A2T2X1E4_9FIRM</name>
<keyword evidence="10 16" id="KW-0479">Metal-binding</keyword>
<keyword evidence="11 16" id="KW-0660">Purine salvage</keyword>
<feature type="domain" description="Phosphoribosyltransferase" evidence="17">
    <location>
        <begin position="13"/>
        <end position="161"/>
    </location>
</feature>
<dbReference type="PANTHER" id="PTHR43340">
    <property type="entry name" value="HYPOXANTHINE-GUANINE PHOSPHORIBOSYLTRANSFERASE"/>
    <property type="match status" value="1"/>
</dbReference>
<dbReference type="Pfam" id="PF00156">
    <property type="entry name" value="Pribosyltran"/>
    <property type="match status" value="1"/>
</dbReference>
<dbReference type="GO" id="GO:0004422">
    <property type="term" value="F:hypoxanthine phosphoribosyltransferase activity"/>
    <property type="evidence" value="ECO:0007669"/>
    <property type="project" value="InterPro"/>
</dbReference>
<accession>A0A2T2X1E4</accession>
<comment type="function">
    <text evidence="2">Purine salvage pathway enzyme that catalyzes the transfer of the ribosyl-5-phosphate group from 5-phospho-alpha-D-ribose 1-diphosphate (PRPP) to the N9 position of the 6-oxopurines hypoxanthine and guanine to form the corresponding ribonucleotides IMP (inosine 5'-monophosphate) and GMP (guanosine 5'-monophosphate), with the release of PPi.</text>
</comment>
<evidence type="ECO:0000256" key="8">
    <source>
        <dbReference type="ARBA" id="ARBA00022676"/>
    </source>
</evidence>
<dbReference type="Gene3D" id="3.40.50.2020">
    <property type="match status" value="1"/>
</dbReference>
<comment type="catalytic activity">
    <reaction evidence="14">
        <text>GMP + diphosphate = guanine + 5-phospho-alpha-D-ribose 1-diphosphate</text>
        <dbReference type="Rhea" id="RHEA:25424"/>
        <dbReference type="ChEBI" id="CHEBI:16235"/>
        <dbReference type="ChEBI" id="CHEBI:33019"/>
        <dbReference type="ChEBI" id="CHEBI:58017"/>
        <dbReference type="ChEBI" id="CHEBI:58115"/>
        <dbReference type="EC" id="2.4.2.8"/>
    </reaction>
    <physiologicalReaction direction="right-to-left" evidence="14">
        <dbReference type="Rhea" id="RHEA:25426"/>
    </physiologicalReaction>
</comment>
<dbReference type="EMBL" id="PXYT01000020">
    <property type="protein sequence ID" value="PSR28305.1"/>
    <property type="molecule type" value="Genomic_DNA"/>
</dbReference>
<keyword evidence="9 16" id="KW-0808">Transferase</keyword>
<proteinExistence type="inferred from homology"/>
<sequence length="181" mass="20115">MQGIQREELEVLLSAKEIAGRVDALGKRITLDYQNKPLILIGILKGAFIFLADLIRAIDLPISVDFMALSSYGNSTKSSGVVRIIKDLDYSLEGHHVLVVEDIVDTGLTLNYIYGHIKSRGALSVKICSLLDKSGRRQVAVPLHYKGFEIPDEFVVGYGLDVDEKYRNLPNICKLVRAIDE</sequence>
<comment type="catalytic activity">
    <reaction evidence="15">
        <text>IMP + diphosphate = hypoxanthine + 5-phospho-alpha-D-ribose 1-diphosphate</text>
        <dbReference type="Rhea" id="RHEA:17973"/>
        <dbReference type="ChEBI" id="CHEBI:17368"/>
        <dbReference type="ChEBI" id="CHEBI:33019"/>
        <dbReference type="ChEBI" id="CHEBI:58017"/>
        <dbReference type="ChEBI" id="CHEBI:58053"/>
        <dbReference type="EC" id="2.4.2.8"/>
    </reaction>
    <physiologicalReaction direction="right-to-left" evidence="15">
        <dbReference type="Rhea" id="RHEA:17975"/>
    </physiologicalReaction>
</comment>
<dbReference type="GO" id="GO:0052657">
    <property type="term" value="F:guanine phosphoribosyltransferase activity"/>
    <property type="evidence" value="ECO:0007669"/>
    <property type="project" value="UniProtKB-ARBA"/>
</dbReference>
<evidence type="ECO:0000256" key="4">
    <source>
        <dbReference type="ARBA" id="ARBA00004669"/>
    </source>
</evidence>
<comment type="pathway">
    <text evidence="5">Purine metabolism; GMP biosynthesis via salvage pathway; GMP from guanine: step 1/1.</text>
</comment>
<dbReference type="GO" id="GO:0000287">
    <property type="term" value="F:magnesium ion binding"/>
    <property type="evidence" value="ECO:0007669"/>
    <property type="project" value="TreeGrafter"/>
</dbReference>
<evidence type="ECO:0000256" key="9">
    <source>
        <dbReference type="ARBA" id="ARBA00022679"/>
    </source>
</evidence>
<evidence type="ECO:0000256" key="6">
    <source>
        <dbReference type="ARBA" id="ARBA00008391"/>
    </source>
</evidence>
<reference evidence="18 19" key="1">
    <citation type="journal article" date="2014" name="BMC Genomics">
        <title>Comparison of environmental and isolate Sulfobacillus genomes reveals diverse carbon, sulfur, nitrogen, and hydrogen metabolisms.</title>
        <authorList>
            <person name="Justice N.B."/>
            <person name="Norman A."/>
            <person name="Brown C.T."/>
            <person name="Singh A."/>
            <person name="Thomas B.C."/>
            <person name="Banfield J.F."/>
        </authorList>
    </citation>
    <scope>NUCLEOTIDE SEQUENCE [LARGE SCALE GENOMIC DNA]</scope>
    <source>
        <strain evidence="18">AMDSBA1</strain>
    </source>
</reference>
<dbReference type="GO" id="GO:0000166">
    <property type="term" value="F:nucleotide binding"/>
    <property type="evidence" value="ECO:0007669"/>
    <property type="project" value="UniProtKB-KW"/>
</dbReference>
<dbReference type="CDD" id="cd06223">
    <property type="entry name" value="PRTases_typeI"/>
    <property type="match status" value="1"/>
</dbReference>
<dbReference type="Proteomes" id="UP000242699">
    <property type="component" value="Unassembled WGS sequence"/>
</dbReference>
<comment type="caution">
    <text evidence="18">The sequence shown here is derived from an EMBL/GenBank/DDBJ whole genome shotgun (WGS) entry which is preliminary data.</text>
</comment>
<organism evidence="18 19">
    <name type="scientific">Sulfobacillus benefaciens</name>
    <dbReference type="NCBI Taxonomy" id="453960"/>
    <lineage>
        <taxon>Bacteria</taxon>
        <taxon>Bacillati</taxon>
        <taxon>Bacillota</taxon>
        <taxon>Clostridia</taxon>
        <taxon>Eubacteriales</taxon>
        <taxon>Clostridiales Family XVII. Incertae Sedis</taxon>
        <taxon>Sulfobacillus</taxon>
    </lineage>
</organism>